<dbReference type="InterPro" id="IPR016462">
    <property type="entry name" value="ModE"/>
</dbReference>
<evidence type="ECO:0000256" key="1">
    <source>
        <dbReference type="ARBA" id="ARBA00008110"/>
    </source>
</evidence>
<dbReference type="PANTHER" id="PTHR30432:SF1">
    <property type="entry name" value="DNA-BINDING TRANSCRIPTIONAL DUAL REGULATOR MODE"/>
    <property type="match status" value="1"/>
</dbReference>
<organism evidence="7 8">
    <name type="scientific">Oceanisphaera profunda</name>
    <dbReference type="NCBI Taxonomy" id="1416627"/>
    <lineage>
        <taxon>Bacteria</taxon>
        <taxon>Pseudomonadati</taxon>
        <taxon>Pseudomonadota</taxon>
        <taxon>Gammaproteobacteria</taxon>
        <taxon>Aeromonadales</taxon>
        <taxon>Aeromonadaceae</taxon>
        <taxon>Oceanisphaera</taxon>
    </lineage>
</organism>
<evidence type="ECO:0000256" key="3">
    <source>
        <dbReference type="ARBA" id="ARBA00022505"/>
    </source>
</evidence>
<dbReference type="InterPro" id="IPR008995">
    <property type="entry name" value="Mo/tungstate-bd_C_term_dom"/>
</dbReference>
<keyword evidence="4" id="KW-0677">Repeat</keyword>
<gene>
    <name evidence="7" type="ORF">CBP31_02635</name>
</gene>
<reference evidence="7 8" key="1">
    <citation type="journal article" date="2014" name="Int. J. Syst. Evol. Microbiol.">
        <title>Oceanisphaera profunda sp. nov., a marine bacterium isolated from deep-sea sediment, and emended description of the genus Oceanisphaera.</title>
        <authorList>
            <person name="Xu Z."/>
            <person name="Zhang X.Y."/>
            <person name="Su H.N."/>
            <person name="Yu Z.C."/>
            <person name="Liu C."/>
            <person name="Li H."/>
            <person name="Chen X.L."/>
            <person name="Song X.Y."/>
            <person name="Xie B.B."/>
            <person name="Qin Q.L."/>
            <person name="Zhou B.C."/>
            <person name="Shi M."/>
            <person name="Huang Y."/>
            <person name="Zhang Y.Z."/>
        </authorList>
    </citation>
    <scope>NUCLEOTIDE SEQUENCE [LARGE SCALE GENOMIC DNA]</scope>
    <source>
        <strain evidence="7 8">SM1222</strain>
    </source>
</reference>
<comment type="similarity">
    <text evidence="1 5">Belongs to the ModE family.</text>
</comment>
<dbReference type="Gene3D" id="2.40.50.100">
    <property type="match status" value="2"/>
</dbReference>
<dbReference type="GO" id="GO:0003700">
    <property type="term" value="F:DNA-binding transcription factor activity"/>
    <property type="evidence" value="ECO:0007669"/>
    <property type="project" value="InterPro"/>
</dbReference>
<dbReference type="PANTHER" id="PTHR30432">
    <property type="entry name" value="TRANSCRIPTIONAL REGULATOR MODE"/>
    <property type="match status" value="1"/>
</dbReference>
<sequence>MDLEILLSLHSQQQLFVNPRRIRLLEQIRKHGSISQGAKAAGISYKSAWDAIKDMNTLAEHPVLSSETGGKGGGGAALTPYGERLLKIYGLLTQIERMAVNALQDESTSLDSLLSVVARFSLQTSARNQFFAKVSALDFNDLSGKVCLTLHDDTYLYADITAASCARLGLEAEKEVLALIKAPWISLTKDPLQVPKGDNVLAGIISEVLVGEEFDEVLLQLEIGEALCAQLPRHSEQTTAKNQATANHQSIIWQPGDFAYAHFSPAQIILATLG</sequence>
<accession>A0A1Y0D2B6</accession>
<evidence type="ECO:0000313" key="8">
    <source>
        <dbReference type="Proteomes" id="UP000243937"/>
    </source>
</evidence>
<dbReference type="NCBIfam" id="TIGR00637">
    <property type="entry name" value="ModE_repress"/>
    <property type="match status" value="1"/>
</dbReference>
<dbReference type="SUPFAM" id="SSF46785">
    <property type="entry name" value="Winged helix' DNA-binding domain"/>
    <property type="match status" value="1"/>
</dbReference>
<keyword evidence="2 5" id="KW-0813">Transport</keyword>
<dbReference type="Pfam" id="PF03459">
    <property type="entry name" value="TOBE"/>
    <property type="match status" value="1"/>
</dbReference>
<dbReference type="Proteomes" id="UP000243937">
    <property type="component" value="Chromosome"/>
</dbReference>
<evidence type="ECO:0000256" key="4">
    <source>
        <dbReference type="ARBA" id="ARBA00022737"/>
    </source>
</evidence>
<dbReference type="InterPro" id="IPR036388">
    <property type="entry name" value="WH-like_DNA-bd_sf"/>
</dbReference>
<evidence type="ECO:0000256" key="2">
    <source>
        <dbReference type="ARBA" id="ARBA00022448"/>
    </source>
</evidence>
<dbReference type="InterPro" id="IPR051815">
    <property type="entry name" value="Molybdate_resp_trans_reg"/>
</dbReference>
<proteinExistence type="inferred from homology"/>
<dbReference type="OrthoDB" id="9800709at2"/>
<feature type="domain" description="Mop" evidence="6">
    <location>
        <begin position="123"/>
        <end position="189"/>
    </location>
</feature>
<evidence type="ECO:0000259" key="6">
    <source>
        <dbReference type="PROSITE" id="PS51866"/>
    </source>
</evidence>
<dbReference type="RefSeq" id="WP_087034750.1">
    <property type="nucleotide sequence ID" value="NZ_CP021377.1"/>
</dbReference>
<keyword evidence="3 5" id="KW-0500">Molybdenum</keyword>
<dbReference type="SUPFAM" id="SSF50331">
    <property type="entry name" value="MOP-like"/>
    <property type="match status" value="1"/>
</dbReference>
<dbReference type="InterPro" id="IPR000847">
    <property type="entry name" value="LysR_HTH_N"/>
</dbReference>
<dbReference type="EMBL" id="CP021377">
    <property type="protein sequence ID" value="ART81662.1"/>
    <property type="molecule type" value="Genomic_DNA"/>
</dbReference>
<keyword evidence="8" id="KW-1185">Reference proteome</keyword>
<dbReference type="GO" id="GO:0015689">
    <property type="term" value="P:molybdate ion transport"/>
    <property type="evidence" value="ECO:0007669"/>
    <property type="project" value="UniProtKB-UniRule"/>
</dbReference>
<dbReference type="InterPro" id="IPR036390">
    <property type="entry name" value="WH_DNA-bd_sf"/>
</dbReference>
<dbReference type="NCBIfam" id="TIGR00638">
    <property type="entry name" value="Mop"/>
    <property type="match status" value="1"/>
</dbReference>
<dbReference type="InterPro" id="IPR005116">
    <property type="entry name" value="Transp-assoc_OB_typ1"/>
</dbReference>
<evidence type="ECO:0000313" key="7">
    <source>
        <dbReference type="EMBL" id="ART81662.1"/>
    </source>
</evidence>
<dbReference type="InterPro" id="IPR004606">
    <property type="entry name" value="Mop_domain"/>
</dbReference>
<protein>
    <submittedName>
        <fullName evidence="7">Molybdenum-dependent transcriptional regulator</fullName>
    </submittedName>
</protein>
<dbReference type="GO" id="GO:0030151">
    <property type="term" value="F:molybdenum ion binding"/>
    <property type="evidence" value="ECO:0007669"/>
    <property type="project" value="UniProtKB-UniRule"/>
</dbReference>
<dbReference type="PROSITE" id="PS51866">
    <property type="entry name" value="MOP"/>
    <property type="match status" value="1"/>
</dbReference>
<dbReference type="AlphaFoldDB" id="A0A1Y0D2B6"/>
<evidence type="ECO:0000256" key="5">
    <source>
        <dbReference type="PIRNR" id="PIRNR005763"/>
    </source>
</evidence>
<dbReference type="PIRSF" id="PIRSF005763">
    <property type="entry name" value="Txn_reg_ModE"/>
    <property type="match status" value="1"/>
</dbReference>
<dbReference type="InterPro" id="IPR003725">
    <property type="entry name" value="ModE-bd_N"/>
</dbReference>
<dbReference type="Gene3D" id="1.10.10.10">
    <property type="entry name" value="Winged helix-like DNA-binding domain superfamily/Winged helix DNA-binding domain"/>
    <property type="match status" value="1"/>
</dbReference>
<name>A0A1Y0D2B6_9GAMM</name>
<dbReference type="Pfam" id="PF00126">
    <property type="entry name" value="HTH_1"/>
    <property type="match status" value="1"/>
</dbReference>
<dbReference type="KEGG" id="opf:CBP31_02635"/>